<dbReference type="GO" id="GO:0016020">
    <property type="term" value="C:membrane"/>
    <property type="evidence" value="ECO:0007669"/>
    <property type="project" value="UniProtKB-SubCell"/>
</dbReference>
<dbReference type="InterPro" id="IPR011723">
    <property type="entry name" value="Znf/thioredoxin_put"/>
</dbReference>
<proteinExistence type="predicted"/>
<evidence type="ECO:0000259" key="8">
    <source>
        <dbReference type="Pfam" id="PF13717"/>
    </source>
</evidence>
<feature type="region of interest" description="Disordered" evidence="5">
    <location>
        <begin position="49"/>
        <end position="97"/>
    </location>
</feature>
<protein>
    <recommendedName>
        <fullName evidence="11">Yip1 domain-containing protein</fullName>
    </recommendedName>
</protein>
<dbReference type="InterPro" id="IPR006977">
    <property type="entry name" value="Yip1_dom"/>
</dbReference>
<sequence>MEIRCPECGYARNVNPNSVSADLTVATCPKCGAKFRFRLADEQSPDFILGQDEQGSAQTPDADETSGESRRPVRPEDLYPPSMHGSRLPEQEDSSEDEFWKIDDSQNSSRQEDPLRMVYSDGNSLDGMPNDVPWADVKELGFFPAIVATIKGVLLKPSLFFEIMSKDGKFSIPFSYFILISLVSVLVETVWQSIFGNPLIPAEAAGPLSLNELFSIMFISPLILVIYLFMTGAVLHGVLKLTGAAKGRLGVTLRVLCYASTADLLSIVPVVGPLVGGVWKLVIIVKGLKSAHGTTYTRVLPPVIVLVLVLVLFVVYSLKSQGIM</sequence>
<organism evidence="9 10">
    <name type="scientific">Halodesulfovibrio aestuarii</name>
    <dbReference type="NCBI Taxonomy" id="126333"/>
    <lineage>
        <taxon>Bacteria</taxon>
        <taxon>Pseudomonadati</taxon>
        <taxon>Thermodesulfobacteriota</taxon>
        <taxon>Desulfovibrionia</taxon>
        <taxon>Desulfovibrionales</taxon>
        <taxon>Desulfovibrionaceae</taxon>
        <taxon>Halodesulfovibrio</taxon>
    </lineage>
</organism>
<dbReference type="Proteomes" id="UP000184001">
    <property type="component" value="Unassembled WGS sequence"/>
</dbReference>
<dbReference type="Pfam" id="PF04893">
    <property type="entry name" value="Yip1"/>
    <property type="match status" value="1"/>
</dbReference>
<evidence type="ECO:0000256" key="4">
    <source>
        <dbReference type="ARBA" id="ARBA00023136"/>
    </source>
</evidence>
<evidence type="ECO:0000259" key="7">
    <source>
        <dbReference type="Pfam" id="PF04893"/>
    </source>
</evidence>
<feature type="transmembrane region" description="Helical" evidence="6">
    <location>
        <begin position="299"/>
        <end position="318"/>
    </location>
</feature>
<feature type="compositionally biased region" description="Basic and acidic residues" evidence="5">
    <location>
        <begin position="67"/>
        <end position="77"/>
    </location>
</feature>
<dbReference type="EMBL" id="FQZR01000003">
    <property type="protein sequence ID" value="SHJ12171.1"/>
    <property type="molecule type" value="Genomic_DNA"/>
</dbReference>
<evidence type="ECO:0008006" key="11">
    <source>
        <dbReference type="Google" id="ProtNLM"/>
    </source>
</evidence>
<evidence type="ECO:0000256" key="6">
    <source>
        <dbReference type="SAM" id="Phobius"/>
    </source>
</evidence>
<dbReference type="AlphaFoldDB" id="A0A8G2FHX4"/>
<feature type="transmembrane region" description="Helical" evidence="6">
    <location>
        <begin position="214"/>
        <end position="235"/>
    </location>
</feature>
<evidence type="ECO:0000256" key="5">
    <source>
        <dbReference type="SAM" id="MobiDB-lite"/>
    </source>
</evidence>
<evidence type="ECO:0000256" key="3">
    <source>
        <dbReference type="ARBA" id="ARBA00022989"/>
    </source>
</evidence>
<feature type="transmembrane region" description="Helical" evidence="6">
    <location>
        <begin position="174"/>
        <end position="194"/>
    </location>
</feature>
<accession>A0A8G2FHX4</accession>
<dbReference type="Pfam" id="PF13717">
    <property type="entry name" value="Zn_ribbon_4"/>
    <property type="match status" value="1"/>
</dbReference>
<feature type="domain" description="Yip1" evidence="7">
    <location>
        <begin position="151"/>
        <end position="316"/>
    </location>
</feature>
<keyword evidence="4 6" id="KW-0472">Membrane</keyword>
<feature type="transmembrane region" description="Helical" evidence="6">
    <location>
        <begin position="255"/>
        <end position="279"/>
    </location>
</feature>
<comment type="caution">
    <text evidence="9">The sequence shown here is derived from an EMBL/GenBank/DDBJ whole genome shotgun (WGS) entry which is preliminary data.</text>
</comment>
<name>A0A8G2FHX4_9BACT</name>
<dbReference type="RefSeq" id="WP_020000331.1">
    <property type="nucleotide sequence ID" value="NZ_CP192219.1"/>
</dbReference>
<keyword evidence="2 6" id="KW-0812">Transmembrane</keyword>
<gene>
    <name evidence="9" type="ORF">SAMN05660830_01706</name>
</gene>
<evidence type="ECO:0000256" key="2">
    <source>
        <dbReference type="ARBA" id="ARBA00022692"/>
    </source>
</evidence>
<feature type="domain" description="Zinc finger/thioredoxin putative" evidence="8">
    <location>
        <begin position="1"/>
        <end position="36"/>
    </location>
</feature>
<evidence type="ECO:0000313" key="9">
    <source>
        <dbReference type="EMBL" id="SHJ12171.1"/>
    </source>
</evidence>
<evidence type="ECO:0000313" key="10">
    <source>
        <dbReference type="Proteomes" id="UP000184001"/>
    </source>
</evidence>
<evidence type="ECO:0000256" key="1">
    <source>
        <dbReference type="ARBA" id="ARBA00004141"/>
    </source>
</evidence>
<reference evidence="9 10" key="1">
    <citation type="submission" date="2016-11" db="EMBL/GenBank/DDBJ databases">
        <authorList>
            <person name="Varghese N."/>
            <person name="Submissions S."/>
        </authorList>
    </citation>
    <scope>NUCLEOTIDE SEQUENCE [LARGE SCALE GENOMIC DNA]</scope>
    <source>
        <strain evidence="9 10">DSM 17919</strain>
    </source>
</reference>
<comment type="subcellular location">
    <subcellularLocation>
        <location evidence="1">Membrane</location>
        <topology evidence="1">Multi-pass membrane protein</topology>
    </subcellularLocation>
</comment>
<keyword evidence="3 6" id="KW-1133">Transmembrane helix</keyword>